<dbReference type="FunFam" id="3.40.50.10800:FF:000001">
    <property type="entry name" value="Quinolinate synthase A"/>
    <property type="match status" value="1"/>
</dbReference>
<keyword evidence="10 13" id="KW-0411">Iron-sulfur</keyword>
<dbReference type="GO" id="GO:0005829">
    <property type="term" value="C:cytosol"/>
    <property type="evidence" value="ECO:0007669"/>
    <property type="project" value="TreeGrafter"/>
</dbReference>
<dbReference type="NCBIfam" id="NF006883">
    <property type="entry name" value="PRK09375.2-4"/>
    <property type="match status" value="1"/>
</dbReference>
<organism evidence="15 16">
    <name type="scientific">Jiangella rhizosphaerae</name>
    <dbReference type="NCBI Taxonomy" id="2293569"/>
    <lineage>
        <taxon>Bacteria</taxon>
        <taxon>Bacillati</taxon>
        <taxon>Actinomycetota</taxon>
        <taxon>Actinomycetes</taxon>
        <taxon>Jiangellales</taxon>
        <taxon>Jiangellaceae</taxon>
        <taxon>Jiangella</taxon>
    </lineage>
</organism>
<evidence type="ECO:0000256" key="5">
    <source>
        <dbReference type="ARBA" id="ARBA00022490"/>
    </source>
</evidence>
<feature type="binding site" evidence="13">
    <location>
        <position position="126"/>
    </location>
    <ligand>
        <name>[4Fe-4S] cluster</name>
        <dbReference type="ChEBI" id="CHEBI:49883"/>
    </ligand>
</feature>
<keyword evidence="8 13" id="KW-0479">Metal-binding</keyword>
<keyword evidence="7 13" id="KW-0808">Transferase</keyword>
<dbReference type="UniPathway" id="UPA00253">
    <property type="reaction ID" value="UER00327"/>
</dbReference>
<proteinExistence type="inferred from homology"/>
<dbReference type="GO" id="GO:0034628">
    <property type="term" value="P:'de novo' NAD+ biosynthetic process from L-aspartate"/>
    <property type="evidence" value="ECO:0007669"/>
    <property type="project" value="TreeGrafter"/>
</dbReference>
<feature type="binding site" evidence="13">
    <location>
        <position position="253"/>
    </location>
    <ligand>
        <name>[4Fe-4S] cluster</name>
        <dbReference type="ChEBI" id="CHEBI:49883"/>
    </ligand>
</feature>
<feature type="binding site" evidence="13">
    <location>
        <position position="343"/>
    </location>
    <ligand>
        <name>[4Fe-4S] cluster</name>
        <dbReference type="ChEBI" id="CHEBI:49883"/>
    </ligand>
</feature>
<evidence type="ECO:0000256" key="1">
    <source>
        <dbReference type="ARBA" id="ARBA00003791"/>
    </source>
</evidence>
<comment type="catalytic activity">
    <reaction evidence="11">
        <text>iminosuccinate + dihydroxyacetone phosphate = quinolinate + phosphate + 2 H2O + H(+)</text>
        <dbReference type="Rhea" id="RHEA:25888"/>
        <dbReference type="ChEBI" id="CHEBI:15377"/>
        <dbReference type="ChEBI" id="CHEBI:15378"/>
        <dbReference type="ChEBI" id="CHEBI:29959"/>
        <dbReference type="ChEBI" id="CHEBI:43474"/>
        <dbReference type="ChEBI" id="CHEBI:57642"/>
        <dbReference type="ChEBI" id="CHEBI:77875"/>
        <dbReference type="EC" id="2.5.1.72"/>
    </reaction>
    <physiologicalReaction direction="left-to-right" evidence="11">
        <dbReference type="Rhea" id="RHEA:25889"/>
    </physiologicalReaction>
</comment>
<dbReference type="PANTHER" id="PTHR30573:SF0">
    <property type="entry name" value="QUINOLINATE SYNTHASE, CHLOROPLASTIC"/>
    <property type="match status" value="1"/>
</dbReference>
<evidence type="ECO:0000256" key="12">
    <source>
        <dbReference type="ARBA" id="ARBA00073059"/>
    </source>
</evidence>
<dbReference type="Proteomes" id="UP000284057">
    <property type="component" value="Unassembled WGS sequence"/>
</dbReference>
<evidence type="ECO:0000256" key="2">
    <source>
        <dbReference type="ARBA" id="ARBA00005065"/>
    </source>
</evidence>
<dbReference type="AlphaFoldDB" id="A0A418KJX7"/>
<accession>A0A418KJX7</accession>
<dbReference type="GO" id="GO:0051539">
    <property type="term" value="F:4 iron, 4 sulfur cluster binding"/>
    <property type="evidence" value="ECO:0007669"/>
    <property type="project" value="UniProtKB-KW"/>
</dbReference>
<dbReference type="HAMAP" id="MF_00569">
    <property type="entry name" value="NadA_type3"/>
    <property type="match status" value="1"/>
</dbReference>
<evidence type="ECO:0000313" key="15">
    <source>
        <dbReference type="EMBL" id="RIQ15801.1"/>
    </source>
</evidence>
<evidence type="ECO:0000256" key="4">
    <source>
        <dbReference type="ARBA" id="ARBA00022485"/>
    </source>
</evidence>
<dbReference type="SUPFAM" id="SSF142754">
    <property type="entry name" value="NadA-like"/>
    <property type="match status" value="1"/>
</dbReference>
<protein>
    <recommendedName>
        <fullName evidence="12 13">Quinolinate synthase</fullName>
        <ecNumber evidence="3 13">2.5.1.72</ecNumber>
    </recommendedName>
</protein>
<dbReference type="EC" id="2.5.1.72" evidence="3 13"/>
<dbReference type="NCBIfam" id="TIGR00550">
    <property type="entry name" value="nadA"/>
    <property type="match status" value="1"/>
</dbReference>
<keyword evidence="6 13" id="KW-0662">Pyridine nucleotide biosynthesis</keyword>
<feature type="binding site" evidence="13">
    <location>
        <begin position="279"/>
        <end position="281"/>
    </location>
    <ligand>
        <name>iminosuccinate</name>
        <dbReference type="ChEBI" id="CHEBI:77875"/>
    </ligand>
</feature>
<reference evidence="15 16" key="1">
    <citation type="submission" date="2018-09" db="EMBL/GenBank/DDBJ databases">
        <title>Isolation, diversity and antifungal activity of actinobacteria from wheat.</title>
        <authorList>
            <person name="Han C."/>
        </authorList>
    </citation>
    <scope>NUCLEOTIDE SEQUENCE [LARGE SCALE GENOMIC DNA]</scope>
    <source>
        <strain evidence="15 16">NEAU-YY265</strain>
    </source>
</reference>
<sequence length="398" mass="42862">MTVTQTPSTPVPLLLLGRGADPQSERGVECPGDLPAASDPDLVERARAAREALGERVFVLGHHYQRDEVIQFADVTGDSFKLARDAAARPEAEYIVFCGVHFMAESADILTGDHQQVVLPDLAAGCSMADMARILQVEDAWARLEEAGVAASTVPITYMNSSADIKSFCGRNGGAVCTSSNAKQALEWAFSPEGAGGEKVLFLPDQHLGRNTAVLQLGLSLDDCVVIDPHKPGFGVTDDELRAAKMLLWKGHCSVHGRFTAESVAEVRERIPDVNVLVHPECQHEVVVGADYVGSTEYIIKTIAAAPAGSAWAVGTELNLVKRLASEHPDKTIVFLEKTVCFCATMNRIDLPHLVWALENLVEGRVVNRIEVDADTAHWARVALDRMLALPGSGAVKD</sequence>
<comment type="subcellular location">
    <subcellularLocation>
        <location evidence="13">Cytoplasm</location>
    </subcellularLocation>
</comment>
<evidence type="ECO:0000313" key="16">
    <source>
        <dbReference type="Proteomes" id="UP000284057"/>
    </source>
</evidence>
<evidence type="ECO:0000256" key="6">
    <source>
        <dbReference type="ARBA" id="ARBA00022642"/>
    </source>
</evidence>
<comment type="cofactor">
    <cofactor evidence="13">
        <name>[4Fe-4S] cluster</name>
        <dbReference type="ChEBI" id="CHEBI:49883"/>
    </cofactor>
    <text evidence="13">Binds 1 [4Fe-4S] cluster per subunit.</text>
</comment>
<feature type="binding site" evidence="13">
    <location>
        <position position="62"/>
    </location>
    <ligand>
        <name>iminosuccinate</name>
        <dbReference type="ChEBI" id="CHEBI:77875"/>
    </ligand>
</feature>
<keyword evidence="9 13" id="KW-0408">Iron</keyword>
<dbReference type="RefSeq" id="WP_119662193.1">
    <property type="nucleotide sequence ID" value="NZ_QUAL01000305.1"/>
</dbReference>
<feature type="region of interest" description="Disordered" evidence="14">
    <location>
        <begin position="18"/>
        <end position="37"/>
    </location>
</feature>
<feature type="binding site" evidence="13">
    <location>
        <begin position="158"/>
        <end position="160"/>
    </location>
    <ligand>
        <name>iminosuccinate</name>
        <dbReference type="ChEBI" id="CHEBI:77875"/>
    </ligand>
</feature>
<dbReference type="NCBIfam" id="NF006881">
    <property type="entry name" value="PRK09375.2-2"/>
    <property type="match status" value="1"/>
</dbReference>
<evidence type="ECO:0000256" key="13">
    <source>
        <dbReference type="HAMAP-Rule" id="MF_00569"/>
    </source>
</evidence>
<feature type="binding site" evidence="13">
    <location>
        <position position="79"/>
    </location>
    <ligand>
        <name>iminosuccinate</name>
        <dbReference type="ChEBI" id="CHEBI:77875"/>
    </ligand>
</feature>
<dbReference type="GO" id="GO:0008987">
    <property type="term" value="F:quinolinate synthetase A activity"/>
    <property type="evidence" value="ECO:0007669"/>
    <property type="project" value="UniProtKB-UniRule"/>
</dbReference>
<evidence type="ECO:0000256" key="10">
    <source>
        <dbReference type="ARBA" id="ARBA00023014"/>
    </source>
</evidence>
<dbReference type="OrthoDB" id="9801204at2"/>
<evidence type="ECO:0000256" key="9">
    <source>
        <dbReference type="ARBA" id="ARBA00023004"/>
    </source>
</evidence>
<dbReference type="InterPro" id="IPR023515">
    <property type="entry name" value="Quinolinate_synth_A_type3"/>
</dbReference>
<dbReference type="GO" id="GO:0046872">
    <property type="term" value="F:metal ion binding"/>
    <property type="evidence" value="ECO:0007669"/>
    <property type="project" value="UniProtKB-KW"/>
</dbReference>
<keyword evidence="16" id="KW-1185">Reference proteome</keyword>
<dbReference type="Gene3D" id="3.40.50.10800">
    <property type="entry name" value="NadA-like"/>
    <property type="match status" value="3"/>
</dbReference>
<evidence type="ECO:0000256" key="14">
    <source>
        <dbReference type="SAM" id="MobiDB-lite"/>
    </source>
</evidence>
<evidence type="ECO:0000256" key="8">
    <source>
        <dbReference type="ARBA" id="ARBA00022723"/>
    </source>
</evidence>
<comment type="caution">
    <text evidence="15">The sequence shown here is derived from an EMBL/GenBank/DDBJ whole genome shotgun (WGS) entry which is preliminary data.</text>
</comment>
<evidence type="ECO:0000256" key="7">
    <source>
        <dbReference type="ARBA" id="ARBA00022679"/>
    </source>
</evidence>
<feature type="binding site" evidence="13">
    <location>
        <position position="179"/>
    </location>
    <ligand>
        <name>iminosuccinate</name>
        <dbReference type="ChEBI" id="CHEBI:77875"/>
    </ligand>
</feature>
<keyword evidence="5 13" id="KW-0963">Cytoplasm</keyword>
<dbReference type="Pfam" id="PF02445">
    <property type="entry name" value="NadA"/>
    <property type="match status" value="1"/>
</dbReference>
<gene>
    <name evidence="13 15" type="primary">nadA</name>
    <name evidence="15" type="ORF">DY240_23640</name>
</gene>
<comment type="similarity">
    <text evidence="13">Belongs to the quinolinate synthase family. Type 3 subfamily.</text>
</comment>
<comment type="pathway">
    <text evidence="2 13">Cofactor biosynthesis; NAD(+) biosynthesis; quinolinate from iminoaspartate: step 1/1.</text>
</comment>
<comment type="function">
    <text evidence="1 13">Catalyzes the condensation of iminoaspartate with dihydroxyacetone phosphate to form quinolinate.</text>
</comment>
<evidence type="ECO:0000256" key="3">
    <source>
        <dbReference type="ARBA" id="ARBA00012669"/>
    </source>
</evidence>
<dbReference type="EMBL" id="QUAL01000305">
    <property type="protein sequence ID" value="RIQ15801.1"/>
    <property type="molecule type" value="Genomic_DNA"/>
</dbReference>
<name>A0A418KJX7_9ACTN</name>
<keyword evidence="4 13" id="KW-0004">4Fe-4S</keyword>
<dbReference type="InterPro" id="IPR036094">
    <property type="entry name" value="NadA_sf"/>
</dbReference>
<dbReference type="PANTHER" id="PTHR30573">
    <property type="entry name" value="QUINOLINATE SYNTHETASE A"/>
    <property type="match status" value="1"/>
</dbReference>
<feature type="binding site" evidence="13">
    <location>
        <position position="296"/>
    </location>
    <ligand>
        <name>iminosuccinate</name>
        <dbReference type="ChEBI" id="CHEBI:77875"/>
    </ligand>
</feature>
<evidence type="ECO:0000256" key="11">
    <source>
        <dbReference type="ARBA" id="ARBA00050125"/>
    </source>
</evidence>
<dbReference type="InterPro" id="IPR003473">
    <property type="entry name" value="NadA"/>
</dbReference>